<evidence type="ECO:0000313" key="1">
    <source>
        <dbReference type="EMBL" id="BAC57862.1"/>
    </source>
</evidence>
<accession>Q84YN3</accession>
<dbReference type="AlphaFoldDB" id="Q84YN3"/>
<reference evidence="3" key="3">
    <citation type="journal article" date="2005" name="Nature">
        <title>The map-based sequence of the rice genome.</title>
        <authorList>
            <consortium name="International rice genome sequencing project (IRGSP)"/>
            <person name="Matsumoto T."/>
            <person name="Wu J."/>
            <person name="Kanamori H."/>
            <person name="Katayose Y."/>
            <person name="Fujisawa M."/>
            <person name="Namiki N."/>
            <person name="Mizuno H."/>
            <person name="Yamamoto K."/>
            <person name="Antonio B.A."/>
            <person name="Baba T."/>
            <person name="Sakata K."/>
            <person name="Nagamura Y."/>
            <person name="Aoki H."/>
            <person name="Arikawa K."/>
            <person name="Arita K."/>
            <person name="Bito T."/>
            <person name="Chiden Y."/>
            <person name="Fujitsuka N."/>
            <person name="Fukunaka R."/>
            <person name="Hamada M."/>
            <person name="Harada C."/>
            <person name="Hayashi A."/>
            <person name="Hijishita S."/>
            <person name="Honda M."/>
            <person name="Hosokawa S."/>
            <person name="Ichikawa Y."/>
            <person name="Idonuma A."/>
            <person name="Iijima M."/>
            <person name="Ikeda M."/>
            <person name="Ikeno M."/>
            <person name="Ito K."/>
            <person name="Ito S."/>
            <person name="Ito T."/>
            <person name="Ito Y."/>
            <person name="Ito Y."/>
            <person name="Iwabuchi A."/>
            <person name="Kamiya K."/>
            <person name="Karasawa W."/>
            <person name="Kurita K."/>
            <person name="Katagiri S."/>
            <person name="Kikuta A."/>
            <person name="Kobayashi H."/>
            <person name="Kobayashi N."/>
            <person name="Machita K."/>
            <person name="Maehara T."/>
            <person name="Masukawa M."/>
            <person name="Mizubayashi T."/>
            <person name="Mukai Y."/>
            <person name="Nagasaki H."/>
            <person name="Nagata Y."/>
            <person name="Naito S."/>
            <person name="Nakashima M."/>
            <person name="Nakama Y."/>
            <person name="Nakamichi Y."/>
            <person name="Nakamura M."/>
            <person name="Meguro A."/>
            <person name="Negishi M."/>
            <person name="Ohta I."/>
            <person name="Ohta T."/>
            <person name="Okamoto M."/>
            <person name="Ono N."/>
            <person name="Saji S."/>
            <person name="Sakaguchi M."/>
            <person name="Sakai K."/>
            <person name="Shibata M."/>
            <person name="Shimokawa T."/>
            <person name="Song J."/>
            <person name="Takazaki Y."/>
            <person name="Terasawa K."/>
            <person name="Tsugane M."/>
            <person name="Tsuji K."/>
            <person name="Ueda S."/>
            <person name="Waki K."/>
            <person name="Yamagata H."/>
            <person name="Yamamoto M."/>
            <person name="Yamamoto S."/>
            <person name="Yamane H."/>
            <person name="Yoshiki S."/>
            <person name="Yoshihara R."/>
            <person name="Yukawa K."/>
            <person name="Zhong H."/>
            <person name="Yano M."/>
            <person name="Yuan Q."/>
            <person name="Ouyang S."/>
            <person name="Liu J."/>
            <person name="Jones K.M."/>
            <person name="Gansberger K."/>
            <person name="Moffat K."/>
            <person name="Hill J."/>
            <person name="Bera J."/>
            <person name="Fadrosh D."/>
            <person name="Jin S."/>
            <person name="Johri S."/>
            <person name="Kim M."/>
            <person name="Overton L."/>
            <person name="Reardon M."/>
            <person name="Tsitrin T."/>
            <person name="Vuong H."/>
            <person name="Weaver B."/>
            <person name="Ciecko A."/>
            <person name="Tallon L."/>
            <person name="Jackson J."/>
            <person name="Pai G."/>
            <person name="Aken S.V."/>
            <person name="Utterback T."/>
            <person name="Reidmuller S."/>
            <person name="Feldblyum T."/>
            <person name="Hsiao J."/>
            <person name="Zismann V."/>
            <person name="Iobst S."/>
            <person name="de Vazeille A.R."/>
            <person name="Buell C.R."/>
            <person name="Ying K."/>
            <person name="Li Y."/>
            <person name="Lu T."/>
            <person name="Huang Y."/>
            <person name="Zhao Q."/>
            <person name="Feng Q."/>
            <person name="Zhang L."/>
            <person name="Zhu J."/>
            <person name="Weng Q."/>
            <person name="Mu J."/>
            <person name="Lu Y."/>
            <person name="Fan D."/>
            <person name="Liu Y."/>
            <person name="Guan J."/>
            <person name="Zhang Y."/>
            <person name="Yu S."/>
            <person name="Liu X."/>
            <person name="Zhang Y."/>
            <person name="Hong G."/>
            <person name="Han B."/>
            <person name="Choisne N."/>
            <person name="Demange N."/>
            <person name="Orjeda G."/>
            <person name="Samain S."/>
            <person name="Cattolico L."/>
            <person name="Pelletier E."/>
            <person name="Couloux A."/>
            <person name="Segurens B."/>
            <person name="Wincker P."/>
            <person name="D'Hont A."/>
            <person name="Scarpelli C."/>
            <person name="Weissenbach J."/>
            <person name="Salanoubat M."/>
            <person name="Quetier F."/>
            <person name="Yu Y."/>
            <person name="Kim H.R."/>
            <person name="Rambo T."/>
            <person name="Currie J."/>
            <person name="Collura K."/>
            <person name="Luo M."/>
            <person name="Yang T."/>
            <person name="Ammiraju J.S.S."/>
            <person name="Engler F."/>
            <person name="Soderlund C."/>
            <person name="Wing R.A."/>
            <person name="Palmer L.E."/>
            <person name="de la Bastide M."/>
            <person name="Spiegel L."/>
            <person name="Nascimento L."/>
            <person name="Zutavern T."/>
            <person name="O'Shaughnessy A."/>
            <person name="Dike S."/>
            <person name="Dedhia N."/>
            <person name="Preston R."/>
            <person name="Balija V."/>
            <person name="McCombie W.R."/>
            <person name="Chow T."/>
            <person name="Chen H."/>
            <person name="Chung M."/>
            <person name="Chen C."/>
            <person name="Shaw J."/>
            <person name="Wu H."/>
            <person name="Hsiao K."/>
            <person name="Chao Y."/>
            <person name="Chu M."/>
            <person name="Cheng C."/>
            <person name="Hour A."/>
            <person name="Lee P."/>
            <person name="Lin S."/>
            <person name="Lin Y."/>
            <person name="Liou J."/>
            <person name="Liu S."/>
            <person name="Hsing Y."/>
            <person name="Raghuvanshi S."/>
            <person name="Mohanty A."/>
            <person name="Bharti A.K."/>
            <person name="Gaur A."/>
            <person name="Gupta V."/>
            <person name="Kumar D."/>
            <person name="Ravi V."/>
            <person name="Vij S."/>
            <person name="Kapur A."/>
            <person name="Khurana P."/>
            <person name="Khurana P."/>
            <person name="Khurana J.P."/>
            <person name="Tyagi A.K."/>
            <person name="Gaikwad K."/>
            <person name="Singh A."/>
            <person name="Dalal V."/>
            <person name="Srivastava S."/>
            <person name="Dixit A."/>
            <person name="Pal A.K."/>
            <person name="Ghazi I.A."/>
            <person name="Yadav M."/>
            <person name="Pandit A."/>
            <person name="Bhargava A."/>
            <person name="Sureshbabu K."/>
            <person name="Batra K."/>
            <person name="Sharma T.R."/>
            <person name="Mohapatra T."/>
            <person name="Singh N.K."/>
            <person name="Messing J."/>
            <person name="Nelson A.B."/>
            <person name="Fuks G."/>
            <person name="Kavchok S."/>
            <person name="Keizer G."/>
            <person name="Linton E."/>
            <person name="Llaca V."/>
            <person name="Song R."/>
            <person name="Tanyolac B."/>
            <person name="Young S."/>
            <person name="Ho-Il K."/>
            <person name="Hahn J.H."/>
            <person name="Sangsakoo G."/>
            <person name="Vanavichit A."/>
            <person name="de Mattos Luiz.A.T."/>
            <person name="Zimmer P.D."/>
            <person name="Malone G."/>
            <person name="Dellagostin O."/>
            <person name="de Oliveira A.C."/>
            <person name="Bevan M."/>
            <person name="Bancroft I."/>
            <person name="Minx P."/>
            <person name="Cordum H."/>
            <person name="Wilson R."/>
            <person name="Cheng Z."/>
            <person name="Jin W."/>
            <person name="Jiang J."/>
            <person name="Leong S.A."/>
            <person name="Iwama H."/>
            <person name="Gojobori T."/>
            <person name="Itoh T."/>
            <person name="Niimura Y."/>
            <person name="Fujii Y."/>
            <person name="Habara T."/>
            <person name="Sakai H."/>
            <person name="Sato Y."/>
            <person name="Wilson G."/>
            <person name="Kumar K."/>
            <person name="McCouch S."/>
            <person name="Juretic N."/>
            <person name="Hoen D."/>
            <person name="Wright S."/>
            <person name="Bruskiewich R."/>
            <person name="Bureau T."/>
            <person name="Miyao A."/>
            <person name="Hirochika H."/>
            <person name="Nishikawa T."/>
            <person name="Kadowaki K."/>
            <person name="Sugiura M."/>
            <person name="Burr B."/>
            <person name="Sasaki T."/>
        </authorList>
    </citation>
    <scope>NUCLEOTIDE SEQUENCE [LARGE SCALE GENOMIC DNA]</scope>
    <source>
        <strain evidence="3">cv. Nipponbare</strain>
    </source>
</reference>
<organism evidence="1 3">
    <name type="scientific">Oryza sativa subsp. japonica</name>
    <name type="common">Rice</name>
    <dbReference type="NCBI Taxonomy" id="39947"/>
    <lineage>
        <taxon>Eukaryota</taxon>
        <taxon>Viridiplantae</taxon>
        <taxon>Streptophyta</taxon>
        <taxon>Embryophyta</taxon>
        <taxon>Tracheophyta</taxon>
        <taxon>Spermatophyta</taxon>
        <taxon>Magnoliopsida</taxon>
        <taxon>Liliopsida</taxon>
        <taxon>Poales</taxon>
        <taxon>Poaceae</taxon>
        <taxon>BOP clade</taxon>
        <taxon>Oryzoideae</taxon>
        <taxon>Oryzeae</taxon>
        <taxon>Oryzinae</taxon>
        <taxon>Oryza</taxon>
        <taxon>Oryza sativa</taxon>
    </lineage>
</organism>
<evidence type="ECO:0000313" key="3">
    <source>
        <dbReference type="Proteomes" id="UP000000763"/>
    </source>
</evidence>
<reference evidence="3" key="4">
    <citation type="journal article" date="2008" name="Nucleic Acids Res.">
        <title>The rice annotation project database (RAP-DB): 2008 update.</title>
        <authorList>
            <consortium name="The rice annotation project (RAP)"/>
        </authorList>
    </citation>
    <scope>GENOME REANNOTATION</scope>
    <source>
        <strain evidence="3">cv. Nipponbare</strain>
    </source>
</reference>
<evidence type="ECO:0000313" key="2">
    <source>
        <dbReference type="EMBL" id="BAD31192.1"/>
    </source>
</evidence>
<reference evidence="1" key="2">
    <citation type="submission" date="2002-09" db="EMBL/GenBank/DDBJ databases">
        <title>Oryza sativa nipponbare(GA3) genomic DNA, chromosome 7, BAC clone:B1130E10.</title>
        <authorList>
            <person name="Sasaki T."/>
            <person name="Matsumoto T."/>
            <person name="Katayose Y."/>
        </authorList>
    </citation>
    <scope>NUCLEOTIDE SEQUENCE</scope>
</reference>
<gene>
    <name evidence="1" type="primary">B1130E10.141</name>
    <name evidence="2" type="synonym">P0592C06.113</name>
</gene>
<sequence>MPIIEHVAGDEHKVTKMCDAWIDAINNDYSRGDHDSSIGCRHEVLLNVILDLH</sequence>
<name>Q84YN3_ORYSJ</name>
<reference evidence="2" key="1">
    <citation type="submission" date="2002-05" db="EMBL/GenBank/DDBJ databases">
        <title>Oryza sativa nipponbare(GA3) genomic DNA, chromosome 7, PAC clone:P0592C06.</title>
        <authorList>
            <person name="Sasaki T."/>
            <person name="Matsumoto T."/>
            <person name="Katayose Y."/>
        </authorList>
    </citation>
    <scope>NUCLEOTIDE SEQUENCE</scope>
</reference>
<dbReference type="EMBL" id="AP005719">
    <property type="protein sequence ID" value="BAC57862.1"/>
    <property type="molecule type" value="Genomic_DNA"/>
</dbReference>
<dbReference type="Proteomes" id="UP000000763">
    <property type="component" value="Chromosome 7"/>
</dbReference>
<proteinExistence type="predicted"/>
<dbReference type="EMBL" id="AP005197">
    <property type="protein sequence ID" value="BAD31192.1"/>
    <property type="molecule type" value="Genomic_DNA"/>
</dbReference>
<protein>
    <submittedName>
        <fullName evidence="1">Uncharacterized protein</fullName>
    </submittedName>
</protein>